<comment type="caution">
    <text evidence="2">The sequence shown here is derived from an EMBL/GenBank/DDBJ whole genome shotgun (WGS) entry which is preliminary data.</text>
</comment>
<accession>A0A5J5FAA0</accession>
<dbReference type="InParanoid" id="A0A5J5FAA0"/>
<feature type="region of interest" description="Disordered" evidence="1">
    <location>
        <begin position="60"/>
        <end position="92"/>
    </location>
</feature>
<gene>
    <name evidence="2" type="ORF">FN846DRAFT_902065</name>
</gene>
<evidence type="ECO:0000313" key="2">
    <source>
        <dbReference type="EMBL" id="KAA8914353.1"/>
    </source>
</evidence>
<evidence type="ECO:0000256" key="1">
    <source>
        <dbReference type="SAM" id="MobiDB-lite"/>
    </source>
</evidence>
<sequence>MTSPLNTNSLYKASLQRLLTELEFLHTNNLVTDEAHTAIQQSLASAGEKLQIAPPKITTRLKHSRTGPPSPTVQPAKHARTISPPTRNTRPQWNNATELEFHHTNNLVTDDAHGSIQTSLVRTREKRHIAKFVVTCVFAHTKKGEVELQVDNGAVVEVLDDATSTGSWDVSAAAMAGEATKMIVNLCLSLCAILPVTNFPGAPLRSRPSVDT</sequence>
<reference evidence="2 3" key="1">
    <citation type="submission" date="2019-09" db="EMBL/GenBank/DDBJ databases">
        <title>Draft genome of the ectomycorrhizal ascomycete Sphaerosporella brunnea.</title>
        <authorList>
            <consortium name="DOE Joint Genome Institute"/>
            <person name="Benucci G.M."/>
            <person name="Marozzi G."/>
            <person name="Antonielli L."/>
            <person name="Sanchez S."/>
            <person name="Marco P."/>
            <person name="Wang X."/>
            <person name="Falini L.B."/>
            <person name="Barry K."/>
            <person name="Haridas S."/>
            <person name="Lipzen A."/>
            <person name="Labutti K."/>
            <person name="Grigoriev I.V."/>
            <person name="Murat C."/>
            <person name="Martin F."/>
            <person name="Albertini E."/>
            <person name="Donnini D."/>
            <person name="Bonito G."/>
        </authorList>
    </citation>
    <scope>NUCLEOTIDE SEQUENCE [LARGE SCALE GENOMIC DNA]</scope>
    <source>
        <strain evidence="2 3">Sb_GMNB300</strain>
    </source>
</reference>
<protein>
    <submittedName>
        <fullName evidence="2">Uncharacterized protein</fullName>
    </submittedName>
</protein>
<dbReference type="Proteomes" id="UP000326924">
    <property type="component" value="Unassembled WGS sequence"/>
</dbReference>
<organism evidence="2 3">
    <name type="scientific">Sphaerosporella brunnea</name>
    <dbReference type="NCBI Taxonomy" id="1250544"/>
    <lineage>
        <taxon>Eukaryota</taxon>
        <taxon>Fungi</taxon>
        <taxon>Dikarya</taxon>
        <taxon>Ascomycota</taxon>
        <taxon>Pezizomycotina</taxon>
        <taxon>Pezizomycetes</taxon>
        <taxon>Pezizales</taxon>
        <taxon>Pyronemataceae</taxon>
        <taxon>Sphaerosporella</taxon>
    </lineage>
</organism>
<proteinExistence type="predicted"/>
<evidence type="ECO:0000313" key="3">
    <source>
        <dbReference type="Proteomes" id="UP000326924"/>
    </source>
</evidence>
<feature type="compositionally biased region" description="Polar residues" evidence="1">
    <location>
        <begin position="83"/>
        <end position="92"/>
    </location>
</feature>
<name>A0A5J5FAA0_9PEZI</name>
<dbReference type="EMBL" id="VXIS01000006">
    <property type="protein sequence ID" value="KAA8914353.1"/>
    <property type="molecule type" value="Genomic_DNA"/>
</dbReference>
<dbReference type="AlphaFoldDB" id="A0A5J5FAA0"/>
<keyword evidence="3" id="KW-1185">Reference proteome</keyword>